<evidence type="ECO:0000313" key="2">
    <source>
        <dbReference type="Proteomes" id="UP000315252"/>
    </source>
</evidence>
<protein>
    <submittedName>
        <fullName evidence="1">Uncharacterized protein</fullName>
    </submittedName>
</protein>
<comment type="caution">
    <text evidence="1">The sequence shown here is derived from an EMBL/GenBank/DDBJ whole genome shotgun (WGS) entry which is preliminary data.</text>
</comment>
<name>A0A545TT13_9PROT</name>
<evidence type="ECO:0000313" key="1">
    <source>
        <dbReference type="EMBL" id="TQV80356.1"/>
    </source>
</evidence>
<keyword evidence="2" id="KW-1185">Reference proteome</keyword>
<gene>
    <name evidence="1" type="ORF">FKG95_09175</name>
</gene>
<accession>A0A545TT13</accession>
<dbReference type="Proteomes" id="UP000315252">
    <property type="component" value="Unassembled WGS sequence"/>
</dbReference>
<dbReference type="AlphaFoldDB" id="A0A545TT13"/>
<proteinExistence type="predicted"/>
<dbReference type="RefSeq" id="WP_142896069.1">
    <property type="nucleotide sequence ID" value="NZ_ML660054.1"/>
</dbReference>
<dbReference type="EMBL" id="VHSH01000003">
    <property type="protein sequence ID" value="TQV80356.1"/>
    <property type="molecule type" value="Genomic_DNA"/>
</dbReference>
<organism evidence="1 2">
    <name type="scientific">Denitrobaculum tricleocarpae</name>
    <dbReference type="NCBI Taxonomy" id="2591009"/>
    <lineage>
        <taxon>Bacteria</taxon>
        <taxon>Pseudomonadati</taxon>
        <taxon>Pseudomonadota</taxon>
        <taxon>Alphaproteobacteria</taxon>
        <taxon>Rhodospirillales</taxon>
        <taxon>Rhodospirillaceae</taxon>
        <taxon>Denitrobaculum</taxon>
    </lineage>
</organism>
<sequence>MSSDEIFTWPSCPRCVEQPGNSGRWERKRHYAVCGVERCTKQPLKYVIATPKREAADDLYEALLYARKELEAYATEFVGEDYNSLQINAALARAEEKEHE</sequence>
<reference evidence="1 2" key="1">
    <citation type="submission" date="2019-06" db="EMBL/GenBank/DDBJ databases">
        <title>Whole genome sequence for Rhodospirillaceae sp. R148.</title>
        <authorList>
            <person name="Wang G."/>
        </authorList>
    </citation>
    <scope>NUCLEOTIDE SEQUENCE [LARGE SCALE GENOMIC DNA]</scope>
    <source>
        <strain evidence="1 2">R148</strain>
    </source>
</reference>